<dbReference type="AlphaFoldDB" id="A0AAE0WF96"/>
<gene>
    <name evidence="2" type="ORF">LTR78_009835</name>
</gene>
<feature type="signal peptide" evidence="1">
    <location>
        <begin position="1"/>
        <end position="20"/>
    </location>
</feature>
<dbReference type="EMBL" id="JAUTXT010000059">
    <property type="protein sequence ID" value="KAK3670281.1"/>
    <property type="molecule type" value="Genomic_DNA"/>
</dbReference>
<evidence type="ECO:0000313" key="2">
    <source>
        <dbReference type="EMBL" id="KAK3670281.1"/>
    </source>
</evidence>
<name>A0AAE0WF96_9PEZI</name>
<comment type="caution">
    <text evidence="2">The sequence shown here is derived from an EMBL/GenBank/DDBJ whole genome shotgun (WGS) entry which is preliminary data.</text>
</comment>
<protein>
    <submittedName>
        <fullName evidence="2">Uncharacterized protein</fullName>
    </submittedName>
</protein>
<keyword evidence="1" id="KW-0732">Signal</keyword>
<dbReference type="Gene3D" id="6.10.250.2790">
    <property type="match status" value="1"/>
</dbReference>
<dbReference type="Proteomes" id="UP001274830">
    <property type="component" value="Unassembled WGS sequence"/>
</dbReference>
<organism evidence="2 3">
    <name type="scientific">Recurvomyces mirabilis</name>
    <dbReference type="NCBI Taxonomy" id="574656"/>
    <lineage>
        <taxon>Eukaryota</taxon>
        <taxon>Fungi</taxon>
        <taxon>Dikarya</taxon>
        <taxon>Ascomycota</taxon>
        <taxon>Pezizomycotina</taxon>
        <taxon>Dothideomycetes</taxon>
        <taxon>Dothideomycetidae</taxon>
        <taxon>Mycosphaerellales</taxon>
        <taxon>Teratosphaeriaceae</taxon>
        <taxon>Recurvomyces</taxon>
    </lineage>
</organism>
<evidence type="ECO:0000256" key="1">
    <source>
        <dbReference type="SAM" id="SignalP"/>
    </source>
</evidence>
<keyword evidence="3" id="KW-1185">Reference proteome</keyword>
<proteinExistence type="predicted"/>
<reference evidence="2" key="1">
    <citation type="submission" date="2023-07" db="EMBL/GenBank/DDBJ databases">
        <title>Black Yeasts Isolated from many extreme environments.</title>
        <authorList>
            <person name="Coleine C."/>
            <person name="Stajich J.E."/>
            <person name="Selbmann L."/>
        </authorList>
    </citation>
    <scope>NUCLEOTIDE SEQUENCE</scope>
    <source>
        <strain evidence="2">CCFEE 5485</strain>
    </source>
</reference>
<evidence type="ECO:0000313" key="3">
    <source>
        <dbReference type="Proteomes" id="UP001274830"/>
    </source>
</evidence>
<feature type="chain" id="PRO_5042063692" evidence="1">
    <location>
        <begin position="21"/>
        <end position="362"/>
    </location>
</feature>
<sequence>MLHGPIHLHTFLVIIQVVSQDMAVTATSYANTTRVEPRSNAADGALEAFLKQDFDPVDYLNANIPPLAVGSRTAQSSQYGRSVPLSELNTQLQTMLGQLNAQMTRLSNTLTQLTDEIIRSGGRLAYEVEVLRGDTTGLTDSLDNELRKDIEIFTKVSEGENLLEDVASDPTTSQPRTTAEPEYLEKLRTLTAVRSRLDSVIKVFGDAMAWPVAPSDLSLASSLISISAPESDADSRIREEKGKAFVEQLRNEINDLVGKGNDAASLEAAALRVEQLGHLAEVWKGTAEEKARINVVESLQRPIEERQRIAGQSKKGTGASAKALDYRYGDLGASASTTSAVSEDGFGFLQNLRNFKNDMYLD</sequence>
<accession>A0AAE0WF96</accession>